<dbReference type="EMBL" id="AP012319">
    <property type="protein sequence ID" value="BAL87234.1"/>
    <property type="molecule type" value="Genomic_DNA"/>
</dbReference>
<dbReference type="KEGG" id="ams:AMIS_20140"/>
<evidence type="ECO:0000313" key="2">
    <source>
        <dbReference type="Proteomes" id="UP000007882"/>
    </source>
</evidence>
<dbReference type="AlphaFoldDB" id="I0H2J7"/>
<dbReference type="Proteomes" id="UP000007882">
    <property type="component" value="Chromosome"/>
</dbReference>
<accession>I0H2J7</accession>
<gene>
    <name evidence="1" type="ordered locus">AMIS_20140</name>
</gene>
<keyword evidence="2" id="KW-1185">Reference proteome</keyword>
<dbReference type="HOGENOM" id="CLU_3339019_0_0_11"/>
<dbReference type="STRING" id="512565.AMIS_20140"/>
<sequence length="37" mass="4414">MNQRKRRWRQPECEIPAETLKGLLGESECKRDDRRAG</sequence>
<organism evidence="1 2">
    <name type="scientific">Actinoplanes missouriensis (strain ATCC 14538 / DSM 43046 / CBS 188.64 / JCM 3121 / NBRC 102363 / NCIMB 12654 / NRRL B-3342 / UNCC 431)</name>
    <dbReference type="NCBI Taxonomy" id="512565"/>
    <lineage>
        <taxon>Bacteria</taxon>
        <taxon>Bacillati</taxon>
        <taxon>Actinomycetota</taxon>
        <taxon>Actinomycetes</taxon>
        <taxon>Micromonosporales</taxon>
        <taxon>Micromonosporaceae</taxon>
        <taxon>Actinoplanes</taxon>
    </lineage>
</organism>
<name>I0H2J7_ACTM4</name>
<protein>
    <submittedName>
        <fullName evidence="1">Uncharacterized protein</fullName>
    </submittedName>
</protein>
<evidence type="ECO:0000313" key="1">
    <source>
        <dbReference type="EMBL" id="BAL87234.1"/>
    </source>
</evidence>
<reference evidence="1 2" key="1">
    <citation type="submission" date="2012-02" db="EMBL/GenBank/DDBJ databases">
        <title>Complete genome sequence of Actinoplanes missouriensis 431 (= NBRC 102363).</title>
        <authorList>
            <person name="Ohnishi Y."/>
            <person name="Ishikawa J."/>
            <person name="Sekine M."/>
            <person name="Hosoyama A."/>
            <person name="Harada T."/>
            <person name="Narita H."/>
            <person name="Hata T."/>
            <person name="Konno Y."/>
            <person name="Tutikane K."/>
            <person name="Fujita N."/>
            <person name="Horinouchi S."/>
            <person name="Hayakawa M."/>
        </authorList>
    </citation>
    <scope>NUCLEOTIDE SEQUENCE [LARGE SCALE GENOMIC DNA]</scope>
    <source>
        <strain evidence="2">ATCC 14538 / DSM 43046 / CBS 188.64 / JCM 3121 / NBRC 102363 / NCIMB 12654 / NRRL B-3342 / UNCC 431</strain>
    </source>
</reference>
<proteinExistence type="predicted"/>